<feature type="region of interest" description="Disordered" evidence="3">
    <location>
        <begin position="260"/>
        <end position="326"/>
    </location>
</feature>
<feature type="domain" description="FF" evidence="5">
    <location>
        <begin position="480"/>
        <end position="537"/>
    </location>
</feature>
<dbReference type="InterPro" id="IPR057565">
    <property type="entry name" value="WW_TCRG1_3rd"/>
</dbReference>
<organism evidence="6 7">
    <name type="scientific">Fragariocoptes setiger</name>
    <dbReference type="NCBI Taxonomy" id="1670756"/>
    <lineage>
        <taxon>Eukaryota</taxon>
        <taxon>Metazoa</taxon>
        <taxon>Ecdysozoa</taxon>
        <taxon>Arthropoda</taxon>
        <taxon>Chelicerata</taxon>
        <taxon>Arachnida</taxon>
        <taxon>Acari</taxon>
        <taxon>Acariformes</taxon>
        <taxon>Trombidiformes</taxon>
        <taxon>Prostigmata</taxon>
        <taxon>Eupodina</taxon>
        <taxon>Eriophyoidea</taxon>
        <taxon>Phytoptidae</taxon>
        <taxon>Fragariocoptes</taxon>
    </lineage>
</organism>
<dbReference type="PROSITE" id="PS51676">
    <property type="entry name" value="FF"/>
    <property type="match status" value="2"/>
</dbReference>
<dbReference type="EMBL" id="JAIFTH010000962">
    <property type="protein sequence ID" value="KAG9508791.1"/>
    <property type="molecule type" value="Genomic_DNA"/>
</dbReference>
<dbReference type="Gene3D" id="1.10.10.440">
    <property type="entry name" value="FF domain"/>
    <property type="match status" value="3"/>
</dbReference>
<dbReference type="Gene3D" id="2.20.70.10">
    <property type="match status" value="2"/>
</dbReference>
<dbReference type="InterPro" id="IPR001202">
    <property type="entry name" value="WW_dom"/>
</dbReference>
<dbReference type="SUPFAM" id="SSF51045">
    <property type="entry name" value="WW domain"/>
    <property type="match status" value="2"/>
</dbReference>
<feature type="non-terminal residue" evidence="6">
    <location>
        <position position="619"/>
    </location>
</feature>
<gene>
    <name evidence="6" type="primary">Tcerg1</name>
    <name evidence="6" type="ORF">GZH46_02707</name>
</gene>
<dbReference type="SMART" id="SM00456">
    <property type="entry name" value="WW"/>
    <property type="match status" value="3"/>
</dbReference>
<feature type="compositionally biased region" description="Basic and acidic residues" evidence="3">
    <location>
        <begin position="260"/>
        <end position="288"/>
    </location>
</feature>
<dbReference type="InterPro" id="IPR045148">
    <property type="entry name" value="TCRG1-like"/>
</dbReference>
<dbReference type="Pfam" id="PF01846">
    <property type="entry name" value="FF"/>
    <property type="match status" value="3"/>
</dbReference>
<proteinExistence type="predicted"/>
<comment type="caution">
    <text evidence="6">The sequence shown here is derived from an EMBL/GenBank/DDBJ whole genome shotgun (WGS) entry which is preliminary data.</text>
</comment>
<dbReference type="InterPro" id="IPR002713">
    <property type="entry name" value="FF_domain"/>
</dbReference>
<feature type="domain" description="WW" evidence="4">
    <location>
        <begin position="211"/>
        <end position="238"/>
    </location>
</feature>
<sequence length="619" mass="69464">GLPGGSIEGFGGLSGNSIGTSGELPAISIRAFGGLPGGSIESHDELPSGSIGAFGGLPDGSIGAFGGLPGGPVGSLGWLPGGSIRSFGGLPGGSSGLSGKMKTPYFLASSRSIVYYYNAKTRKPTWKKPENCRIIKQSAYTQPSTASVPAVQSVPSMPIPPIGMPAMYPGAIPMFAPTWPQMRPMISETDIQRRVYFNQINPDLRDKAFEWQEYKTPDQRLYYFNTKTQERTWNKPAALTELDELIAKLQAEKAEKARLEAKARADAKAQEEEEAKQKKNESPQDKPDTTSGKSQDSIDDGTQLGKSKVSEADEQMAKDKRKPIATTAVPGSPWCIVWTGDNRVFYYNPSTKKSVWERPNELVGRDDVTSSDKDETPDSSLKPDDKPPSQPIIVAKKKVEVSEVEAKAAKMREEIPLEERKTMFRTMLIEKEVSAQSTFEKELHKIVFDSRYLLLTSRERRQVFDDYCREKIEQERRDKRGNAKSSRDGFKELLHDARLSSRSTFEEFIQIHCRDPRFRALKSGQERQHLFEDHVAMLRRKGRPDVKKDFNNLLEENLSLLAKTKYEWSAFKSRIRHDDRYQAVGSRRLRKEIFKDFLRSHVGEHKTKVSAESRSDSDD</sequence>
<evidence type="ECO:0000313" key="7">
    <source>
        <dbReference type="Proteomes" id="UP000825002"/>
    </source>
</evidence>
<feature type="compositionally biased region" description="Basic and acidic residues" evidence="3">
    <location>
        <begin position="308"/>
        <end position="318"/>
    </location>
</feature>
<evidence type="ECO:0000256" key="2">
    <source>
        <dbReference type="SAM" id="Coils"/>
    </source>
</evidence>
<reference evidence="6 7" key="1">
    <citation type="submission" date="2020-10" db="EMBL/GenBank/DDBJ databases">
        <authorList>
            <person name="Klimov P.B."/>
            <person name="Dyachkov S.M."/>
            <person name="Chetverikov P.E."/>
        </authorList>
    </citation>
    <scope>NUCLEOTIDE SEQUENCE [LARGE SCALE GENOMIC DNA]</scope>
    <source>
        <strain evidence="6">BMOC 18-1129-001#AD2665</strain>
        <tissue evidence="6">Entire mites</tissue>
    </source>
</reference>
<dbReference type="PANTHER" id="PTHR15377">
    <property type="entry name" value="TRANSCRIPTION ELONGATION REGULATOR 1"/>
    <property type="match status" value="1"/>
</dbReference>
<dbReference type="SMART" id="SM00441">
    <property type="entry name" value="FF"/>
    <property type="match status" value="3"/>
</dbReference>
<dbReference type="InterPro" id="IPR036020">
    <property type="entry name" value="WW_dom_sf"/>
</dbReference>
<dbReference type="SUPFAM" id="SSF81698">
    <property type="entry name" value="FF domain"/>
    <property type="match status" value="3"/>
</dbReference>
<keyword evidence="7" id="KW-1185">Reference proteome</keyword>
<name>A0ABQ7S5W1_9ACAR</name>
<evidence type="ECO:0000256" key="3">
    <source>
        <dbReference type="SAM" id="MobiDB-lite"/>
    </source>
</evidence>
<dbReference type="InterPro" id="IPR036517">
    <property type="entry name" value="FF_domain_sf"/>
</dbReference>
<protein>
    <submittedName>
        <fullName evidence="6">Transcription elongation regulator 1</fullName>
    </submittedName>
</protein>
<dbReference type="Pfam" id="PF00397">
    <property type="entry name" value="WW"/>
    <property type="match status" value="1"/>
</dbReference>
<dbReference type="PROSITE" id="PS50020">
    <property type="entry name" value="WW_DOMAIN_2"/>
    <property type="match status" value="2"/>
</dbReference>
<dbReference type="CDD" id="cd00201">
    <property type="entry name" value="WW"/>
    <property type="match status" value="2"/>
</dbReference>
<feature type="non-terminal residue" evidence="6">
    <location>
        <position position="1"/>
    </location>
</feature>
<evidence type="ECO:0000256" key="1">
    <source>
        <dbReference type="ARBA" id="ARBA00022737"/>
    </source>
</evidence>
<dbReference type="Proteomes" id="UP000825002">
    <property type="component" value="Unassembled WGS sequence"/>
</dbReference>
<feature type="region of interest" description="Disordered" evidence="3">
    <location>
        <begin position="358"/>
        <end position="390"/>
    </location>
</feature>
<dbReference type="PANTHER" id="PTHR15377:SF3">
    <property type="entry name" value="WW DOMAIN-CONTAINING PROTEIN"/>
    <property type="match status" value="1"/>
</dbReference>
<dbReference type="Pfam" id="PF23517">
    <property type="entry name" value="WW_TCERG1"/>
    <property type="match status" value="1"/>
</dbReference>
<feature type="compositionally biased region" description="Basic and acidic residues" evidence="3">
    <location>
        <begin position="358"/>
        <end position="387"/>
    </location>
</feature>
<feature type="domain" description="FF" evidence="5">
    <location>
        <begin position="415"/>
        <end position="470"/>
    </location>
</feature>
<feature type="coiled-coil region" evidence="2">
    <location>
        <begin position="394"/>
        <end position="421"/>
    </location>
</feature>
<evidence type="ECO:0000259" key="5">
    <source>
        <dbReference type="PROSITE" id="PS51676"/>
    </source>
</evidence>
<keyword evidence="2" id="KW-0175">Coiled coil</keyword>
<keyword evidence="1" id="KW-0677">Repeat</keyword>
<feature type="domain" description="WW" evidence="4">
    <location>
        <begin position="332"/>
        <end position="361"/>
    </location>
</feature>
<evidence type="ECO:0000313" key="6">
    <source>
        <dbReference type="EMBL" id="KAG9508791.1"/>
    </source>
</evidence>
<accession>A0ABQ7S5W1</accession>
<evidence type="ECO:0000259" key="4">
    <source>
        <dbReference type="PROSITE" id="PS50020"/>
    </source>
</evidence>